<dbReference type="EMBL" id="DMVW01000049">
    <property type="protein sequence ID" value="HAR51273.1"/>
    <property type="molecule type" value="Genomic_DNA"/>
</dbReference>
<dbReference type="GO" id="GO:0016651">
    <property type="term" value="F:oxidoreductase activity, acting on NAD(P)H"/>
    <property type="evidence" value="ECO:0007669"/>
    <property type="project" value="TreeGrafter"/>
</dbReference>
<dbReference type="Gene3D" id="3.90.180.10">
    <property type="entry name" value="Medium-chain alcohol dehydrogenases, catalytic domain"/>
    <property type="match status" value="1"/>
</dbReference>
<dbReference type="PANTHER" id="PTHR48106:SF8">
    <property type="entry name" value="OS02G0805600 PROTEIN"/>
    <property type="match status" value="1"/>
</dbReference>
<feature type="non-terminal residue" evidence="3">
    <location>
        <position position="1"/>
    </location>
</feature>
<keyword evidence="2" id="KW-0560">Oxidoreductase</keyword>
<evidence type="ECO:0000313" key="3">
    <source>
        <dbReference type="EMBL" id="HAR51273.1"/>
    </source>
</evidence>
<evidence type="ECO:0000256" key="1">
    <source>
        <dbReference type="ARBA" id="ARBA00022857"/>
    </source>
</evidence>
<dbReference type="GO" id="GO:0070402">
    <property type="term" value="F:NADPH binding"/>
    <property type="evidence" value="ECO:0007669"/>
    <property type="project" value="TreeGrafter"/>
</dbReference>
<gene>
    <name evidence="3" type="ORF">DCS45_05255</name>
</gene>
<accession>A0A348W9R1</accession>
<dbReference type="Proteomes" id="UP000264719">
    <property type="component" value="Unassembled WGS sequence"/>
</dbReference>
<dbReference type="Pfam" id="PF13602">
    <property type="entry name" value="ADH_zinc_N_2"/>
    <property type="match status" value="1"/>
</dbReference>
<organism evidence="3 4">
    <name type="scientific">Roseovarius nubinhibens</name>
    <dbReference type="NCBI Taxonomy" id="314263"/>
    <lineage>
        <taxon>Bacteria</taxon>
        <taxon>Pseudomonadati</taxon>
        <taxon>Pseudomonadota</taxon>
        <taxon>Alphaproteobacteria</taxon>
        <taxon>Rhodobacterales</taxon>
        <taxon>Roseobacteraceae</taxon>
        <taxon>Roseovarius</taxon>
    </lineage>
</organism>
<dbReference type="AlphaFoldDB" id="A0A348W9R1"/>
<dbReference type="PANTHER" id="PTHR48106">
    <property type="entry name" value="QUINONE OXIDOREDUCTASE PIG3-RELATED"/>
    <property type="match status" value="1"/>
</dbReference>
<evidence type="ECO:0000256" key="2">
    <source>
        <dbReference type="ARBA" id="ARBA00023002"/>
    </source>
</evidence>
<protein>
    <submittedName>
        <fullName evidence="3">NAD(P)H-quinone oxidoreductase</fullName>
    </submittedName>
</protein>
<comment type="caution">
    <text evidence="3">The sequence shown here is derived from an EMBL/GenBank/DDBJ whole genome shotgun (WGS) entry which is preliminary data.</text>
</comment>
<sequence>GSTLRPQSDLAKARIAEALRREVWPLLAAGRIAPVMDSDYPLAEASQAHAHMEAGDHIGKIVLKVGPEA</sequence>
<name>A0A348W9R1_9RHOB</name>
<reference evidence="3 4" key="1">
    <citation type="journal article" date="2018" name="Nat. Biotechnol.">
        <title>A standardized bacterial taxonomy based on genome phylogeny substantially revises the tree of life.</title>
        <authorList>
            <person name="Parks D.H."/>
            <person name="Chuvochina M."/>
            <person name="Waite D.W."/>
            <person name="Rinke C."/>
            <person name="Skarshewski A."/>
            <person name="Chaumeil P.A."/>
            <person name="Hugenholtz P."/>
        </authorList>
    </citation>
    <scope>NUCLEOTIDE SEQUENCE [LARGE SCALE GENOMIC DNA]</scope>
    <source>
        <strain evidence="3">UBA9169</strain>
    </source>
</reference>
<keyword evidence="1" id="KW-0521">NADP</keyword>
<proteinExistence type="predicted"/>
<evidence type="ECO:0000313" key="4">
    <source>
        <dbReference type="Proteomes" id="UP000264719"/>
    </source>
</evidence>